<feature type="non-terminal residue" evidence="2">
    <location>
        <position position="264"/>
    </location>
</feature>
<feature type="compositionally biased region" description="Polar residues" evidence="1">
    <location>
        <begin position="51"/>
        <end position="62"/>
    </location>
</feature>
<evidence type="ECO:0000313" key="2">
    <source>
        <dbReference type="EMBL" id="OTF77058.1"/>
    </source>
</evidence>
<feature type="region of interest" description="Disordered" evidence="1">
    <location>
        <begin position="164"/>
        <end position="226"/>
    </location>
</feature>
<evidence type="ECO:0000256" key="1">
    <source>
        <dbReference type="SAM" id="MobiDB-lite"/>
    </source>
</evidence>
<sequence length="264" mass="28638">MLIVFSEGHGANDVEIGFQSDFNDDYNNDGENSGDGFDSGFGGKSEYDGSSEGNGHQSSFNGGFTPGGSPSGYGDGPAANFGNSDRGSRDGDNGSNDYPRSSAQISGPKDFQNPRSTVFEDNKSYDDEQNIVEQTTGEDDSSETFVGGIPMNTIKELVNEAISAAEHHKRHMKSNQKHYGSGESVIWNDPQQQPVDSKFNQVEDDSNEDSQSTEYEGDASNRNPVVNHPVVKHVLREIENNPNFLNGAREVVAHPKTPIRIKPS</sequence>
<feature type="compositionally biased region" description="Polar residues" evidence="1">
    <location>
        <begin position="93"/>
        <end position="105"/>
    </location>
</feature>
<feature type="compositionally biased region" description="Gly residues" evidence="1">
    <location>
        <begin position="64"/>
        <end position="75"/>
    </location>
</feature>
<proteinExistence type="predicted"/>
<evidence type="ECO:0000313" key="3">
    <source>
        <dbReference type="Proteomes" id="UP000194236"/>
    </source>
</evidence>
<comment type="caution">
    <text evidence="2">The sequence shown here is derived from an EMBL/GenBank/DDBJ whole genome shotgun (WGS) entry which is preliminary data.</text>
</comment>
<name>A0A1Y3BAW6_EURMA</name>
<accession>A0A1Y3BAW6</accession>
<feature type="compositionally biased region" description="Basic residues" evidence="1">
    <location>
        <begin position="167"/>
        <end position="176"/>
    </location>
</feature>
<dbReference type="Proteomes" id="UP000194236">
    <property type="component" value="Unassembled WGS sequence"/>
</dbReference>
<dbReference type="EMBL" id="MUJZ01034534">
    <property type="protein sequence ID" value="OTF77058.1"/>
    <property type="molecule type" value="Genomic_DNA"/>
</dbReference>
<gene>
    <name evidence="2" type="ORF">BLA29_007943</name>
</gene>
<dbReference type="OrthoDB" id="6516765at2759"/>
<organism evidence="2 3">
    <name type="scientific">Euroglyphus maynei</name>
    <name type="common">Mayne's house dust mite</name>
    <dbReference type="NCBI Taxonomy" id="6958"/>
    <lineage>
        <taxon>Eukaryota</taxon>
        <taxon>Metazoa</taxon>
        <taxon>Ecdysozoa</taxon>
        <taxon>Arthropoda</taxon>
        <taxon>Chelicerata</taxon>
        <taxon>Arachnida</taxon>
        <taxon>Acari</taxon>
        <taxon>Acariformes</taxon>
        <taxon>Sarcoptiformes</taxon>
        <taxon>Astigmata</taxon>
        <taxon>Psoroptidia</taxon>
        <taxon>Analgoidea</taxon>
        <taxon>Pyroglyphidae</taxon>
        <taxon>Pyroglyphinae</taxon>
        <taxon>Euroglyphus</taxon>
    </lineage>
</organism>
<keyword evidence="3" id="KW-1185">Reference proteome</keyword>
<feature type="region of interest" description="Disordered" evidence="1">
    <location>
        <begin position="14"/>
        <end position="147"/>
    </location>
</feature>
<feature type="compositionally biased region" description="Polar residues" evidence="1">
    <location>
        <begin position="189"/>
        <end position="200"/>
    </location>
</feature>
<protein>
    <submittedName>
        <fullName evidence="2">Uncharacterized protein</fullName>
    </submittedName>
</protein>
<reference evidence="2 3" key="1">
    <citation type="submission" date="2017-03" db="EMBL/GenBank/DDBJ databases">
        <title>Genome Survey of Euroglyphus maynei.</title>
        <authorList>
            <person name="Arlian L.G."/>
            <person name="Morgan M.S."/>
            <person name="Rider S.D."/>
        </authorList>
    </citation>
    <scope>NUCLEOTIDE SEQUENCE [LARGE SCALE GENOMIC DNA]</scope>
    <source>
        <strain evidence="2">Arlian Lab</strain>
        <tissue evidence="2">Whole body</tissue>
    </source>
</reference>
<dbReference type="AlphaFoldDB" id="A0A1Y3BAW6"/>